<keyword evidence="3" id="KW-0808">Transferase</keyword>
<evidence type="ECO:0000313" key="3">
    <source>
        <dbReference type="EMBL" id="SCZ86312.1"/>
    </source>
</evidence>
<dbReference type="Pfam" id="PF00534">
    <property type="entry name" value="Glycos_transf_1"/>
    <property type="match status" value="1"/>
</dbReference>
<feature type="domain" description="Glycosyl transferase family 1" evidence="1">
    <location>
        <begin position="190"/>
        <end position="354"/>
    </location>
</feature>
<dbReference type="CDD" id="cd03801">
    <property type="entry name" value="GT4_PimA-like"/>
    <property type="match status" value="1"/>
</dbReference>
<dbReference type="PANTHER" id="PTHR45947:SF3">
    <property type="entry name" value="SULFOQUINOVOSYL TRANSFERASE SQD2"/>
    <property type="match status" value="1"/>
</dbReference>
<dbReference type="Proteomes" id="UP000198729">
    <property type="component" value="Unassembled WGS sequence"/>
</dbReference>
<organism evidence="3 4">
    <name type="scientific">Nitrosomonas mobilis</name>
    <dbReference type="NCBI Taxonomy" id="51642"/>
    <lineage>
        <taxon>Bacteria</taxon>
        <taxon>Pseudomonadati</taxon>
        <taxon>Pseudomonadota</taxon>
        <taxon>Betaproteobacteria</taxon>
        <taxon>Nitrosomonadales</taxon>
        <taxon>Nitrosomonadaceae</taxon>
        <taxon>Nitrosomonas</taxon>
    </lineage>
</organism>
<keyword evidence="4" id="KW-1185">Reference proteome</keyword>
<reference evidence="3 4" key="1">
    <citation type="submission" date="2016-10" db="EMBL/GenBank/DDBJ databases">
        <authorList>
            <person name="de Groot N.N."/>
        </authorList>
    </citation>
    <scope>NUCLEOTIDE SEQUENCE [LARGE SCALE GENOMIC DNA]</scope>
    <source>
        <strain evidence="3">1</strain>
    </source>
</reference>
<dbReference type="RefSeq" id="WP_245654772.1">
    <property type="nucleotide sequence ID" value="NZ_FMWO01000060.1"/>
</dbReference>
<dbReference type="EMBL" id="FMWO01000060">
    <property type="protein sequence ID" value="SCZ86312.1"/>
    <property type="molecule type" value="Genomic_DNA"/>
</dbReference>
<sequence>MNEKFAAPMTDADTTSTDAFLFSGLRIGLVGPLPPPSGGMANQTRQLAELLGTAGALVTLIQVNAPYTPAWAGKIKGVRALFRLLPYLAHLWQASQTVDLFHIMANSGWSWHLYAAPAIWIAWLRGKPVVINYRGGEAANFLSRSWLWVKPSLKRTQAIIVPSGFLRHVFEEFGVEAKIVPNIINLERFSWRSRSVKKNTAPHIIVTRNLEPIYDVATAIRAFLRVSSKIPAANLTIAGSGPERDSLEKLVAELDLLDRVRFTGRLENEAMAALYQQADLMVNSSLIDNMPNSVLEALASNVPVVSTNVGGVPFLVEHGHHALLVPPQDPDAMASAMLVLLENADMTRQFGENGLELVCQYAWPQVCGKLFAVYQDVLNKHVTDTVTSQHR</sequence>
<dbReference type="Gene3D" id="3.40.50.2000">
    <property type="entry name" value="Glycogen Phosphorylase B"/>
    <property type="match status" value="2"/>
</dbReference>
<dbReference type="Pfam" id="PF13439">
    <property type="entry name" value="Glyco_transf_4"/>
    <property type="match status" value="1"/>
</dbReference>
<dbReference type="InterPro" id="IPR028098">
    <property type="entry name" value="Glyco_trans_4-like_N"/>
</dbReference>
<evidence type="ECO:0000259" key="1">
    <source>
        <dbReference type="Pfam" id="PF00534"/>
    </source>
</evidence>
<dbReference type="InterPro" id="IPR001296">
    <property type="entry name" value="Glyco_trans_1"/>
</dbReference>
<proteinExistence type="predicted"/>
<dbReference type="PANTHER" id="PTHR45947">
    <property type="entry name" value="SULFOQUINOVOSYL TRANSFERASE SQD2"/>
    <property type="match status" value="1"/>
</dbReference>
<evidence type="ECO:0000313" key="4">
    <source>
        <dbReference type="Proteomes" id="UP000198729"/>
    </source>
</evidence>
<evidence type="ECO:0000259" key="2">
    <source>
        <dbReference type="Pfam" id="PF13439"/>
    </source>
</evidence>
<protein>
    <submittedName>
        <fullName evidence="3">Glycosyl transferase, group 1</fullName>
    </submittedName>
</protein>
<name>A0A1G5SGS4_9PROT</name>
<gene>
    <name evidence="3" type="ORF">NSMM_510030</name>
</gene>
<dbReference type="STRING" id="51642.NSMM_510030"/>
<accession>A0A1G5SGS4</accession>
<dbReference type="InterPro" id="IPR050194">
    <property type="entry name" value="Glycosyltransferase_grp1"/>
</dbReference>
<feature type="domain" description="Glycosyltransferase subfamily 4-like N-terminal" evidence="2">
    <location>
        <begin position="38"/>
        <end position="188"/>
    </location>
</feature>
<dbReference type="SUPFAM" id="SSF53756">
    <property type="entry name" value="UDP-Glycosyltransferase/glycogen phosphorylase"/>
    <property type="match status" value="1"/>
</dbReference>
<dbReference type="GO" id="GO:0016757">
    <property type="term" value="F:glycosyltransferase activity"/>
    <property type="evidence" value="ECO:0007669"/>
    <property type="project" value="InterPro"/>
</dbReference>
<dbReference type="AlphaFoldDB" id="A0A1G5SGS4"/>